<sequence>MTNAPQQILQTHNATNVEVCPMDYLAYSGTNRYSKSDEETRRTANMQFSVNWSNNTSSYQEDSHLPVIGSERSQWLYYKAIKDLQTSMLKSSNDNTSIN</sequence>
<organism evidence="1 2">
    <name type="scientific">Pogonomyrmex barbatus</name>
    <name type="common">red harvester ant</name>
    <dbReference type="NCBI Taxonomy" id="144034"/>
    <lineage>
        <taxon>Eukaryota</taxon>
        <taxon>Metazoa</taxon>
        <taxon>Ecdysozoa</taxon>
        <taxon>Arthropoda</taxon>
        <taxon>Hexapoda</taxon>
        <taxon>Insecta</taxon>
        <taxon>Pterygota</taxon>
        <taxon>Neoptera</taxon>
        <taxon>Endopterygota</taxon>
        <taxon>Hymenoptera</taxon>
        <taxon>Apocrita</taxon>
        <taxon>Aculeata</taxon>
        <taxon>Formicoidea</taxon>
        <taxon>Formicidae</taxon>
        <taxon>Myrmicinae</taxon>
        <taxon>Pogonomyrmex</taxon>
    </lineage>
</organism>
<accession>A0A6I9WGV6</accession>
<name>A0A6I9WGV6_9HYME</name>
<proteinExistence type="predicted"/>
<gene>
    <name evidence="2" type="primary">LOC105430242</name>
</gene>
<dbReference type="Proteomes" id="UP000504615">
    <property type="component" value="Unplaced"/>
</dbReference>
<dbReference type="OrthoDB" id="1607513at2759"/>
<keyword evidence="1" id="KW-1185">Reference proteome</keyword>
<evidence type="ECO:0000313" key="2">
    <source>
        <dbReference type="RefSeq" id="XP_011642006.1"/>
    </source>
</evidence>
<dbReference type="GeneID" id="105430242"/>
<evidence type="ECO:0000313" key="1">
    <source>
        <dbReference type="Proteomes" id="UP000504615"/>
    </source>
</evidence>
<dbReference type="RefSeq" id="XP_011642006.1">
    <property type="nucleotide sequence ID" value="XM_011643704.1"/>
</dbReference>
<protein>
    <submittedName>
        <fullName evidence="2">Uncharacterized protein LOC105430242 isoform X2</fullName>
    </submittedName>
</protein>
<dbReference type="AlphaFoldDB" id="A0A6I9WGV6"/>
<reference evidence="2" key="1">
    <citation type="submission" date="2025-08" db="UniProtKB">
        <authorList>
            <consortium name="RefSeq"/>
        </authorList>
    </citation>
    <scope>IDENTIFICATION</scope>
</reference>